<dbReference type="OrthoDB" id="5541797at2759"/>
<dbReference type="SUPFAM" id="SSF54928">
    <property type="entry name" value="RNA-binding domain, RBD"/>
    <property type="match status" value="1"/>
</dbReference>
<evidence type="ECO:0000313" key="3">
    <source>
        <dbReference type="Proteomes" id="UP000027222"/>
    </source>
</evidence>
<gene>
    <name evidence="2" type="ORF">GALMADRAFT_59579</name>
</gene>
<evidence type="ECO:0000256" key="1">
    <source>
        <dbReference type="SAM" id="MobiDB-lite"/>
    </source>
</evidence>
<protein>
    <recommendedName>
        <fullName evidence="4">RRM domain-containing protein</fullName>
    </recommendedName>
</protein>
<reference evidence="3" key="1">
    <citation type="journal article" date="2014" name="Proc. Natl. Acad. Sci. U.S.A.">
        <title>Extensive sampling of basidiomycete genomes demonstrates inadequacy of the white-rot/brown-rot paradigm for wood decay fungi.</title>
        <authorList>
            <person name="Riley R."/>
            <person name="Salamov A.A."/>
            <person name="Brown D.W."/>
            <person name="Nagy L.G."/>
            <person name="Floudas D."/>
            <person name="Held B.W."/>
            <person name="Levasseur A."/>
            <person name="Lombard V."/>
            <person name="Morin E."/>
            <person name="Otillar R."/>
            <person name="Lindquist E.A."/>
            <person name="Sun H."/>
            <person name="LaButti K.M."/>
            <person name="Schmutz J."/>
            <person name="Jabbour D."/>
            <person name="Luo H."/>
            <person name="Baker S.E."/>
            <person name="Pisabarro A.G."/>
            <person name="Walton J.D."/>
            <person name="Blanchette R.A."/>
            <person name="Henrissat B."/>
            <person name="Martin F."/>
            <person name="Cullen D."/>
            <person name="Hibbett D.S."/>
            <person name="Grigoriev I.V."/>
        </authorList>
    </citation>
    <scope>NUCLEOTIDE SEQUENCE [LARGE SCALE GENOMIC DNA]</scope>
    <source>
        <strain evidence="3">CBS 339.88</strain>
    </source>
</reference>
<dbReference type="Proteomes" id="UP000027222">
    <property type="component" value="Unassembled WGS sequence"/>
</dbReference>
<dbReference type="GO" id="GO:0003676">
    <property type="term" value="F:nucleic acid binding"/>
    <property type="evidence" value="ECO:0007669"/>
    <property type="project" value="InterPro"/>
</dbReference>
<accession>A0A067THE1</accession>
<keyword evidence="3" id="KW-1185">Reference proteome</keyword>
<proteinExistence type="predicted"/>
<name>A0A067THE1_GALM3</name>
<dbReference type="AlphaFoldDB" id="A0A067THE1"/>
<feature type="region of interest" description="Disordered" evidence="1">
    <location>
        <begin position="96"/>
        <end position="117"/>
    </location>
</feature>
<dbReference type="EMBL" id="KL142370">
    <property type="protein sequence ID" value="KDR81772.1"/>
    <property type="molecule type" value="Genomic_DNA"/>
</dbReference>
<dbReference type="InterPro" id="IPR035979">
    <property type="entry name" value="RBD_domain_sf"/>
</dbReference>
<evidence type="ECO:0008006" key="4">
    <source>
        <dbReference type="Google" id="ProtNLM"/>
    </source>
</evidence>
<feature type="non-terminal residue" evidence="2">
    <location>
        <position position="1"/>
    </location>
</feature>
<organism evidence="2 3">
    <name type="scientific">Galerina marginata (strain CBS 339.88)</name>
    <dbReference type="NCBI Taxonomy" id="685588"/>
    <lineage>
        <taxon>Eukaryota</taxon>
        <taxon>Fungi</taxon>
        <taxon>Dikarya</taxon>
        <taxon>Basidiomycota</taxon>
        <taxon>Agaricomycotina</taxon>
        <taxon>Agaricomycetes</taxon>
        <taxon>Agaricomycetidae</taxon>
        <taxon>Agaricales</taxon>
        <taxon>Agaricineae</taxon>
        <taxon>Strophariaceae</taxon>
        <taxon>Galerina</taxon>
    </lineage>
</organism>
<sequence length="207" mass="22982">LSVVREAQHIVVRGLPLSATSQDLRRMVMQADLKGVNAVSLYYRHFRPTGKAILTMALPDYTRDALRGITDIIVPGHRLRADLIEHPAQMYIPPANAEGPPDRDALGNGPGAGVPEGRTVTIAGVPGKRKPEDIRHMLKGFRLAKDQKPPVQLAALYVSPARKYTLYSRFTVYLESESEAQRLVRKLHMTRYKNIDGAPLIRATIIS</sequence>
<evidence type="ECO:0000313" key="2">
    <source>
        <dbReference type="EMBL" id="KDR81772.1"/>
    </source>
</evidence>
<dbReference type="HOGENOM" id="CLU_085824_0_0_1"/>